<sequence length="47" mass="5026">MEKAFRNPLFLTGLPLMICGIAITAPGLWIPGLALMVAGWAKGNKRS</sequence>
<feature type="transmembrane region" description="Helical" evidence="1">
    <location>
        <begin position="12"/>
        <end position="41"/>
    </location>
</feature>
<evidence type="ECO:0000313" key="3">
    <source>
        <dbReference type="Proteomes" id="UP000326018"/>
    </source>
</evidence>
<gene>
    <name evidence="2" type="ORF">PS712_05555</name>
</gene>
<dbReference type="RefSeq" id="WP_191630574.1">
    <property type="nucleotide sequence ID" value="NZ_CABVIB010000046.1"/>
</dbReference>
<dbReference type="Proteomes" id="UP000326018">
    <property type="component" value="Unassembled WGS sequence"/>
</dbReference>
<keyword evidence="1" id="KW-0812">Transmembrane</keyword>
<evidence type="ECO:0000256" key="1">
    <source>
        <dbReference type="SAM" id="Phobius"/>
    </source>
</evidence>
<accession>A0A5E7FFX8</accession>
<organism evidence="2 3">
    <name type="scientific">Pseudomonas fluorescens</name>
    <dbReference type="NCBI Taxonomy" id="294"/>
    <lineage>
        <taxon>Bacteria</taxon>
        <taxon>Pseudomonadati</taxon>
        <taxon>Pseudomonadota</taxon>
        <taxon>Gammaproteobacteria</taxon>
        <taxon>Pseudomonadales</taxon>
        <taxon>Pseudomonadaceae</taxon>
        <taxon>Pseudomonas</taxon>
    </lineage>
</organism>
<reference evidence="2 3" key="1">
    <citation type="submission" date="2019-09" db="EMBL/GenBank/DDBJ databases">
        <authorList>
            <person name="Chandra G."/>
            <person name="Truman W A."/>
        </authorList>
    </citation>
    <scope>NUCLEOTIDE SEQUENCE [LARGE SCALE GENOMIC DNA]</scope>
    <source>
        <strain evidence="2">PS712</strain>
    </source>
</reference>
<evidence type="ECO:0000313" key="2">
    <source>
        <dbReference type="EMBL" id="VVO37824.1"/>
    </source>
</evidence>
<dbReference type="EMBL" id="CABVIB010000046">
    <property type="protein sequence ID" value="VVO37824.1"/>
    <property type="molecule type" value="Genomic_DNA"/>
</dbReference>
<dbReference type="AlphaFoldDB" id="A0A5E7FFX8"/>
<keyword evidence="1" id="KW-1133">Transmembrane helix</keyword>
<name>A0A5E7FFX8_PSEFL</name>
<proteinExistence type="predicted"/>
<protein>
    <submittedName>
        <fullName evidence="2">Uncharacterized protein</fullName>
    </submittedName>
</protein>
<keyword evidence="1" id="KW-0472">Membrane</keyword>